<feature type="compositionally biased region" description="Polar residues" evidence="2">
    <location>
        <begin position="1"/>
        <end position="10"/>
    </location>
</feature>
<accession>A0AAE0LHX2</accession>
<feature type="non-terminal residue" evidence="3">
    <location>
        <position position="347"/>
    </location>
</feature>
<feature type="region of interest" description="Disordered" evidence="2">
    <location>
        <begin position="1"/>
        <end position="73"/>
    </location>
</feature>
<feature type="compositionally biased region" description="Basic and acidic residues" evidence="2">
    <location>
        <begin position="138"/>
        <end position="148"/>
    </location>
</feature>
<dbReference type="InterPro" id="IPR032675">
    <property type="entry name" value="LRR_dom_sf"/>
</dbReference>
<gene>
    <name evidence="3" type="ORF">CYMTET_6553</name>
</gene>
<evidence type="ECO:0000313" key="4">
    <source>
        <dbReference type="Proteomes" id="UP001190700"/>
    </source>
</evidence>
<dbReference type="InterPro" id="IPR001611">
    <property type="entry name" value="Leu-rich_rpt"/>
</dbReference>
<comment type="subcellular location">
    <subcellularLocation>
        <location evidence="1">Cytoplasm</location>
        <location evidence="1">Cytoskeleton</location>
        <location evidence="1">Cilium axoneme</location>
    </subcellularLocation>
</comment>
<feature type="compositionally biased region" description="Low complexity" evidence="2">
    <location>
        <begin position="119"/>
        <end position="135"/>
    </location>
</feature>
<evidence type="ECO:0000256" key="2">
    <source>
        <dbReference type="SAM" id="MobiDB-lite"/>
    </source>
</evidence>
<feature type="compositionally biased region" description="Basic residues" evidence="2">
    <location>
        <begin position="41"/>
        <end position="50"/>
    </location>
</feature>
<dbReference type="EMBL" id="LGRX02001602">
    <property type="protein sequence ID" value="KAK3285858.1"/>
    <property type="molecule type" value="Genomic_DNA"/>
</dbReference>
<evidence type="ECO:0000256" key="1">
    <source>
        <dbReference type="ARBA" id="ARBA00004430"/>
    </source>
</evidence>
<dbReference type="GO" id="GO:0005930">
    <property type="term" value="C:axoneme"/>
    <property type="evidence" value="ECO:0007669"/>
    <property type="project" value="UniProtKB-SubCell"/>
</dbReference>
<evidence type="ECO:0000313" key="3">
    <source>
        <dbReference type="EMBL" id="KAK3285858.1"/>
    </source>
</evidence>
<proteinExistence type="predicted"/>
<feature type="region of interest" description="Disordered" evidence="2">
    <location>
        <begin position="119"/>
        <end position="148"/>
    </location>
</feature>
<dbReference type="Gene3D" id="3.80.10.10">
    <property type="entry name" value="Ribonuclease Inhibitor"/>
    <property type="match status" value="1"/>
</dbReference>
<keyword evidence="4" id="KW-1185">Reference proteome</keyword>
<dbReference type="CDD" id="cd14279">
    <property type="entry name" value="CUE"/>
    <property type="match status" value="1"/>
</dbReference>
<dbReference type="Proteomes" id="UP001190700">
    <property type="component" value="Unassembled WGS sequence"/>
</dbReference>
<dbReference type="Pfam" id="PF13516">
    <property type="entry name" value="LRR_6"/>
    <property type="match status" value="2"/>
</dbReference>
<evidence type="ECO:0008006" key="5">
    <source>
        <dbReference type="Google" id="ProtNLM"/>
    </source>
</evidence>
<comment type="caution">
    <text evidence="3">The sequence shown here is derived from an EMBL/GenBank/DDBJ whole genome shotgun (WGS) entry which is preliminary data.</text>
</comment>
<sequence>MVRSGRQQPGRTYRLSDYDFEEEVHDNVRPSSGRGKGGKQDKKHPKKSKQQVKVLVDKRLDRPCESPAQGSRDALQPLRDAFGLMFDDEVLKQAFESSHFSVDAAADMLLAFSLDAGPGQSQGAGTSAGSAGSSSEEPEGKPARESEWGMLPEEVKDFLLQRLTMRELAIVASVSKEFLQRTREQRKRVRSFTAPSNLSLRALGGLISSLPNVETFSLGKGRSWLHEDFKVFILAASRQHRLRTLVLKQCAVQNEDVALMTSMLPSLTALDLTRCSLVSDDAVVALAAAVARTHRLAMKGMPEVDLPVFPGSTAALGDASGMLGGTSSCHLKVVNIAGCSIGDAAVK</sequence>
<dbReference type="AlphaFoldDB" id="A0AAE0LHX2"/>
<reference evidence="3 4" key="1">
    <citation type="journal article" date="2015" name="Genome Biol. Evol.">
        <title>Comparative Genomics of a Bacterivorous Green Alga Reveals Evolutionary Causalities and Consequences of Phago-Mixotrophic Mode of Nutrition.</title>
        <authorList>
            <person name="Burns J.A."/>
            <person name="Paasch A."/>
            <person name="Narechania A."/>
            <person name="Kim E."/>
        </authorList>
    </citation>
    <scope>NUCLEOTIDE SEQUENCE [LARGE SCALE GENOMIC DNA]</scope>
    <source>
        <strain evidence="3 4">PLY_AMNH</strain>
    </source>
</reference>
<feature type="compositionally biased region" description="Basic and acidic residues" evidence="2">
    <location>
        <begin position="55"/>
        <end position="64"/>
    </location>
</feature>
<organism evidence="3 4">
    <name type="scientific">Cymbomonas tetramitiformis</name>
    <dbReference type="NCBI Taxonomy" id="36881"/>
    <lineage>
        <taxon>Eukaryota</taxon>
        <taxon>Viridiplantae</taxon>
        <taxon>Chlorophyta</taxon>
        <taxon>Pyramimonadophyceae</taxon>
        <taxon>Pyramimonadales</taxon>
        <taxon>Pyramimonadaceae</taxon>
        <taxon>Cymbomonas</taxon>
    </lineage>
</organism>
<dbReference type="SUPFAM" id="SSF52047">
    <property type="entry name" value="RNI-like"/>
    <property type="match status" value="1"/>
</dbReference>
<protein>
    <recommendedName>
        <fullName evidence="5">F-box domain-containing protein</fullName>
    </recommendedName>
</protein>
<name>A0AAE0LHX2_9CHLO</name>